<name>A0A1U7ZQ39_NELNU</name>
<dbReference type="KEGG" id="nnu:104596718"/>
<dbReference type="Gene3D" id="3.80.10.10">
    <property type="entry name" value="Ribonuclease Inhibitor"/>
    <property type="match status" value="1"/>
</dbReference>
<dbReference type="RefSeq" id="XP_010256293.1">
    <property type="nucleotide sequence ID" value="XM_010257991.2"/>
</dbReference>
<dbReference type="Gene3D" id="1.10.8.430">
    <property type="entry name" value="Helical domain of apoptotic protease-activating factors"/>
    <property type="match status" value="1"/>
</dbReference>
<dbReference type="Gene3D" id="1.20.5.4130">
    <property type="match status" value="1"/>
</dbReference>
<dbReference type="Proteomes" id="UP000189703">
    <property type="component" value="Unplaced"/>
</dbReference>
<dbReference type="Pfam" id="PF23559">
    <property type="entry name" value="WHD_DRP"/>
    <property type="match status" value="1"/>
</dbReference>
<dbReference type="InterPro" id="IPR041118">
    <property type="entry name" value="Rx_N"/>
</dbReference>
<dbReference type="InterPro" id="IPR038005">
    <property type="entry name" value="RX-like_CC"/>
</dbReference>
<dbReference type="InterPro" id="IPR036388">
    <property type="entry name" value="WH-like_DNA-bd_sf"/>
</dbReference>
<dbReference type="PANTHER" id="PTHR23155">
    <property type="entry name" value="DISEASE RESISTANCE PROTEIN RP"/>
    <property type="match status" value="1"/>
</dbReference>
<dbReference type="eggNOG" id="KOG4658">
    <property type="taxonomic scope" value="Eukaryota"/>
</dbReference>
<keyword evidence="2" id="KW-0547">Nucleotide-binding</keyword>
<evidence type="ECO:0000313" key="8">
    <source>
        <dbReference type="RefSeq" id="XP_010256293.1"/>
    </source>
</evidence>
<evidence type="ECO:0000256" key="5">
    <source>
        <dbReference type="SAM" id="MobiDB-lite"/>
    </source>
</evidence>
<dbReference type="PRINTS" id="PR00364">
    <property type="entry name" value="DISEASERSIST"/>
</dbReference>
<dbReference type="Pfam" id="PF18052">
    <property type="entry name" value="Rx_N"/>
    <property type="match status" value="1"/>
</dbReference>
<dbReference type="InParanoid" id="A0A1U7ZQ39"/>
<dbReference type="InterPro" id="IPR058922">
    <property type="entry name" value="WHD_DRP"/>
</dbReference>
<keyword evidence="3" id="KW-0611">Plant defense</keyword>
<evidence type="ECO:0000313" key="7">
    <source>
        <dbReference type="Proteomes" id="UP000189703"/>
    </source>
</evidence>
<keyword evidence="1" id="KW-0677">Repeat</keyword>
<keyword evidence="7" id="KW-1185">Reference proteome</keyword>
<dbReference type="SUPFAM" id="SSF52058">
    <property type="entry name" value="L domain-like"/>
    <property type="match status" value="1"/>
</dbReference>
<evidence type="ECO:0000259" key="6">
    <source>
        <dbReference type="PROSITE" id="PS50192"/>
    </source>
</evidence>
<dbReference type="FunCoup" id="A0A1U7ZQ39">
    <property type="interactions" value="461"/>
</dbReference>
<feature type="compositionally biased region" description="Acidic residues" evidence="5">
    <location>
        <begin position="257"/>
        <end position="270"/>
    </location>
</feature>
<dbReference type="PROSITE" id="PS50192">
    <property type="entry name" value="T_SNARE"/>
    <property type="match status" value="1"/>
</dbReference>
<keyword evidence="4" id="KW-0813">Transport</keyword>
<dbReference type="InterPro" id="IPR032675">
    <property type="entry name" value="LRR_dom_sf"/>
</dbReference>
<dbReference type="CDD" id="cd14798">
    <property type="entry name" value="RX-CC_like"/>
    <property type="match status" value="1"/>
</dbReference>
<dbReference type="Gene3D" id="3.40.50.300">
    <property type="entry name" value="P-loop containing nucleotide triphosphate hydrolases"/>
    <property type="match status" value="1"/>
</dbReference>
<feature type="domain" description="T-SNARE coiled-coil homology" evidence="6">
    <location>
        <begin position="1"/>
        <end position="56"/>
    </location>
</feature>
<dbReference type="OMA" id="VFCYCDY"/>
<feature type="region of interest" description="Disordered" evidence="5">
    <location>
        <begin position="145"/>
        <end position="170"/>
    </location>
</feature>
<evidence type="ECO:0000256" key="2">
    <source>
        <dbReference type="ARBA" id="ARBA00022741"/>
    </source>
</evidence>
<dbReference type="InterPro" id="IPR044974">
    <property type="entry name" value="Disease_R_plants"/>
</dbReference>
<proteinExistence type="predicted"/>
<dbReference type="GO" id="GO:0015031">
    <property type="term" value="P:protein transport"/>
    <property type="evidence" value="ECO:0007669"/>
    <property type="project" value="UniProtKB-KW"/>
</dbReference>
<dbReference type="Pfam" id="PF23598">
    <property type="entry name" value="LRR_14"/>
    <property type="match status" value="1"/>
</dbReference>
<keyword evidence="4" id="KW-0653">Protein transport</keyword>
<dbReference type="InterPro" id="IPR055414">
    <property type="entry name" value="LRR_R13L4/SHOC2-like"/>
</dbReference>
<dbReference type="GO" id="GO:0043531">
    <property type="term" value="F:ADP binding"/>
    <property type="evidence" value="ECO:0007669"/>
    <property type="project" value="InterPro"/>
</dbReference>
<organism evidence="7 8">
    <name type="scientific">Nelumbo nucifera</name>
    <name type="common">Sacred lotus</name>
    <dbReference type="NCBI Taxonomy" id="4432"/>
    <lineage>
        <taxon>Eukaryota</taxon>
        <taxon>Viridiplantae</taxon>
        <taxon>Streptophyta</taxon>
        <taxon>Embryophyta</taxon>
        <taxon>Tracheophyta</taxon>
        <taxon>Spermatophyta</taxon>
        <taxon>Magnoliopsida</taxon>
        <taxon>Proteales</taxon>
        <taxon>Nelumbonaceae</taxon>
        <taxon>Nelumbo</taxon>
    </lineage>
</organism>
<dbReference type="GO" id="GO:0051707">
    <property type="term" value="P:response to other organism"/>
    <property type="evidence" value="ECO:0007669"/>
    <property type="project" value="UniProtKB-ARBA"/>
</dbReference>
<dbReference type="FunFam" id="1.10.8.430:FF:000003">
    <property type="entry name" value="Probable disease resistance protein At5g66910"/>
    <property type="match status" value="1"/>
</dbReference>
<dbReference type="InterPro" id="IPR000727">
    <property type="entry name" value="T_SNARE_dom"/>
</dbReference>
<reference evidence="8" key="1">
    <citation type="submission" date="2025-08" db="UniProtKB">
        <authorList>
            <consortium name="RefSeq"/>
        </authorList>
    </citation>
    <scope>IDENTIFICATION</scope>
</reference>
<dbReference type="FunFam" id="3.40.50.300:FF:001091">
    <property type="entry name" value="Probable disease resistance protein At1g61300"/>
    <property type="match status" value="1"/>
</dbReference>
<dbReference type="InterPro" id="IPR042197">
    <property type="entry name" value="Apaf_helical"/>
</dbReference>
<protein>
    <submittedName>
        <fullName evidence="8">Disease resistance protein At1g50180</fullName>
    </submittedName>
</protein>
<gene>
    <name evidence="8" type="primary">LOC104596718</name>
</gene>
<dbReference type="GO" id="GO:0006952">
    <property type="term" value="P:defense response"/>
    <property type="evidence" value="ECO:0007669"/>
    <property type="project" value="UniProtKB-KW"/>
</dbReference>
<dbReference type="GeneID" id="104596718"/>
<feature type="region of interest" description="Disordered" evidence="5">
    <location>
        <begin position="252"/>
        <end position="271"/>
    </location>
</feature>
<dbReference type="InterPro" id="IPR002182">
    <property type="entry name" value="NB-ARC"/>
</dbReference>
<dbReference type="FunFam" id="1.10.10.10:FF:000322">
    <property type="entry name" value="Probable disease resistance protein At1g63360"/>
    <property type="match status" value="1"/>
</dbReference>
<evidence type="ECO:0000256" key="4">
    <source>
        <dbReference type="ARBA" id="ARBA00022927"/>
    </source>
</evidence>
<dbReference type="Pfam" id="PF00931">
    <property type="entry name" value="NB-ARC"/>
    <property type="match status" value="1"/>
</dbReference>
<evidence type="ECO:0000256" key="3">
    <source>
        <dbReference type="ARBA" id="ARBA00022821"/>
    </source>
</evidence>
<dbReference type="OrthoDB" id="646178at2759"/>
<dbReference type="InterPro" id="IPR027417">
    <property type="entry name" value="P-loop_NTPase"/>
</dbReference>
<dbReference type="AlphaFoldDB" id="A0A1U7ZQ39"/>
<evidence type="ECO:0000256" key="1">
    <source>
        <dbReference type="ARBA" id="ARBA00022737"/>
    </source>
</evidence>
<dbReference type="SUPFAM" id="SSF52540">
    <property type="entry name" value="P-loop containing nucleoside triphosphate hydrolases"/>
    <property type="match status" value="1"/>
</dbReference>
<dbReference type="Gene3D" id="1.10.10.10">
    <property type="entry name" value="Winged helix-like DNA-binding domain superfamily/Winged helix DNA-binding domain"/>
    <property type="match status" value="1"/>
</dbReference>
<dbReference type="PANTHER" id="PTHR23155:SF1185">
    <property type="entry name" value="DISEASE RESISTANCE RPP8-LIKE PROTEIN 3-RELATED"/>
    <property type="match status" value="1"/>
</dbReference>
<sequence>MSSVRRISMAIVGLSFVVQKLGNLLTEEANLLSEVKDPVEQMQIMLKGINSFLRRMDATQEADEELCSLRADIRNIAYDAEDVIDSFILKVASIRRRGVQSVIKRYACYFNEWMLLCEVGLEIEAIKRRIICIWRTYGIGPPLEGEMSTQPPLRLPESRRRSDPDPNEEDDIIGMEEEVEALVEQLMKPEERCCVIAIVGMGGLGKTTLAKRVYSHNTIKPRFECGAWVYVSEQHRTRDILKEILERIDTSTKEEMESYDDDDDDDENMGDESLGLKIYQQLNDKRYLIVLDDIWTKEVWDDLKSAFPDGKNGSKILVTTRSINVAWHVDPQGRHHTPRFLTSEESWELLRRKAFPENGDADRSYSTVKENLGRQMVQYCSGLPLAIVVIGGLLATKEEEYGWQVVSNNIVNAQVGVEKILALSYCDLPYHLKPCFLYMGIFPANFDISTSKLYRLWIAEGLIPLETLGDDVTVEDIAEVYLQELVQRCMVQICRSHFDGRMKTCRLHDSIRELCLQKASEENFLKIFDSRNSRDVNPSTSSSSPPFRRHAVHFVHDWYVSNKHHHSSNRHLRSLLFFNPLSKWRPGMENRRVKPIYRDFKLLRVLDLEDVHIGCLPEEIGKLIHLRYLGLRRSFVNYIPASVGNLKCLQTLDLKNSPGIIGPHNPVVIVSNVIWKMEQLRHLFLPSYGHSFHLRLQTLRKLQTLWGIEAGRWMEEGGGLDNFTSLRKLGLRSITTSSQQMNQILEKSSSMTSLKSLSLSICNPSDPTQKFPDLERLSNFSSLRTLQLYGMLQSLPCKFPPYITKLTLVFSRLSSDPMLTLEGLPNLSSLVLGMLTYMGDKMVCSSEGFPQLRFMRLEGLHQLQDWEVKEAAMPKLKRLEIENCYRLKMIPDGLVSVGTLKELEIRRMPREFENRVGLRGEDHYKVSHIPSITVLFTLDQN</sequence>
<accession>A0A1U7ZQ39</accession>